<proteinExistence type="predicted"/>
<dbReference type="EMBL" id="GBXM01098132">
    <property type="protein sequence ID" value="JAH10445.1"/>
    <property type="molecule type" value="Transcribed_RNA"/>
</dbReference>
<accession>A0A0E9Q287</accession>
<name>A0A0E9Q287_ANGAN</name>
<dbReference type="AlphaFoldDB" id="A0A0E9Q287"/>
<reference evidence="1" key="2">
    <citation type="journal article" date="2015" name="Fish Shellfish Immunol.">
        <title>Early steps in the European eel (Anguilla anguilla)-Vibrio vulnificus interaction in the gills: Role of the RtxA13 toxin.</title>
        <authorList>
            <person name="Callol A."/>
            <person name="Pajuelo D."/>
            <person name="Ebbesson L."/>
            <person name="Teles M."/>
            <person name="MacKenzie S."/>
            <person name="Amaro C."/>
        </authorList>
    </citation>
    <scope>NUCLEOTIDE SEQUENCE</scope>
</reference>
<reference evidence="1" key="1">
    <citation type="submission" date="2014-11" db="EMBL/GenBank/DDBJ databases">
        <authorList>
            <person name="Amaro Gonzalez C."/>
        </authorList>
    </citation>
    <scope>NUCLEOTIDE SEQUENCE</scope>
</reference>
<sequence length="22" mass="2696">MDPHHFTQERIKILTLSIKKFI</sequence>
<evidence type="ECO:0000313" key="1">
    <source>
        <dbReference type="EMBL" id="JAH10445.1"/>
    </source>
</evidence>
<organism evidence="1">
    <name type="scientific">Anguilla anguilla</name>
    <name type="common">European freshwater eel</name>
    <name type="synonym">Muraena anguilla</name>
    <dbReference type="NCBI Taxonomy" id="7936"/>
    <lineage>
        <taxon>Eukaryota</taxon>
        <taxon>Metazoa</taxon>
        <taxon>Chordata</taxon>
        <taxon>Craniata</taxon>
        <taxon>Vertebrata</taxon>
        <taxon>Euteleostomi</taxon>
        <taxon>Actinopterygii</taxon>
        <taxon>Neopterygii</taxon>
        <taxon>Teleostei</taxon>
        <taxon>Anguilliformes</taxon>
        <taxon>Anguillidae</taxon>
        <taxon>Anguilla</taxon>
    </lineage>
</organism>
<protein>
    <submittedName>
        <fullName evidence="1">Uncharacterized protein</fullName>
    </submittedName>
</protein>